<evidence type="ECO:0000259" key="2">
    <source>
        <dbReference type="Pfam" id="PF13976"/>
    </source>
</evidence>
<proteinExistence type="predicted"/>
<feature type="compositionally biased region" description="Low complexity" evidence="1">
    <location>
        <begin position="191"/>
        <end position="202"/>
    </location>
</feature>
<feature type="domain" description="GAG-pre-integrase" evidence="2">
    <location>
        <begin position="34"/>
        <end position="104"/>
    </location>
</feature>
<dbReference type="EMBL" id="CM029038">
    <property type="protein sequence ID" value="KAG2651157.1"/>
    <property type="molecule type" value="Genomic_DNA"/>
</dbReference>
<sequence>MNCFVGFDDSSCFIQDRQSGSVIGTGHRRRDSSNLYVLDTLHLPSSTARVSSAVSSSGSSFAKWHHRLGHLYGSQLSTLIHEGRLGRIPIDSSFHCKGCRLDKQLAASCSPASSRSPARPLSCGLAVRLPSARLLVGEDNGVTAAVALLVLASNRTSIRPSRTSNHRSSRSRRLGVAGSRARQRGRGGGASSRLRQQSFPARGRGGRPCGSCPQRRPRSTRTLPKMEHAPPARAGTLARCHRRSSRVTAPLLGSPTCPPAPVPVLAGAGRARPLRHGSPGQATPTLAAPVPAYLAALGLAISRVAASHPALATSCAGAGCPVPTFSCARAVGHRGLATPWARQILRQGRPLPHPTAPALGLAEAGGPRAGTRRCQPRPRPTAPRRGSPRLAAVAPSSPRARARRDGWSSRSGSPRPAAAAPYCPRAGARRGLWPQRLCPLAPRRCSPPLCRRGGSQGEGRSWRRQRRLGRHLLALLLREEEGRG</sequence>
<protein>
    <recommendedName>
        <fullName evidence="2">GAG-pre-integrase domain-containing protein</fullName>
    </recommendedName>
</protein>
<name>A0A8T0WXT6_PANVG</name>
<feature type="region of interest" description="Disordered" evidence="1">
    <location>
        <begin position="348"/>
        <end position="422"/>
    </location>
</feature>
<feature type="compositionally biased region" description="Low complexity" evidence="1">
    <location>
        <begin position="388"/>
        <end position="399"/>
    </location>
</feature>
<evidence type="ECO:0000313" key="3">
    <source>
        <dbReference type="EMBL" id="KAG2651157.1"/>
    </source>
</evidence>
<dbReference type="Proteomes" id="UP000823388">
    <property type="component" value="Chromosome 1N"/>
</dbReference>
<comment type="caution">
    <text evidence="3">The sequence shown here is derived from an EMBL/GenBank/DDBJ whole genome shotgun (WGS) entry which is preliminary data.</text>
</comment>
<feature type="compositionally biased region" description="Low complexity" evidence="1">
    <location>
        <begin position="408"/>
        <end position="422"/>
    </location>
</feature>
<gene>
    <name evidence="3" type="ORF">PVAP13_1NG250819</name>
</gene>
<reference evidence="3" key="1">
    <citation type="submission" date="2020-05" db="EMBL/GenBank/DDBJ databases">
        <title>WGS assembly of Panicum virgatum.</title>
        <authorList>
            <person name="Lovell J.T."/>
            <person name="Jenkins J."/>
            <person name="Shu S."/>
            <person name="Juenger T.E."/>
            <person name="Schmutz J."/>
        </authorList>
    </citation>
    <scope>NUCLEOTIDE SEQUENCE</scope>
    <source>
        <strain evidence="3">AP13</strain>
    </source>
</reference>
<feature type="compositionally biased region" description="Basic residues" evidence="1">
    <location>
        <begin position="164"/>
        <end position="173"/>
    </location>
</feature>
<evidence type="ECO:0000256" key="1">
    <source>
        <dbReference type="SAM" id="MobiDB-lite"/>
    </source>
</evidence>
<dbReference type="InterPro" id="IPR025724">
    <property type="entry name" value="GAG-pre-integrase_dom"/>
</dbReference>
<organism evidence="3 4">
    <name type="scientific">Panicum virgatum</name>
    <name type="common">Blackwell switchgrass</name>
    <dbReference type="NCBI Taxonomy" id="38727"/>
    <lineage>
        <taxon>Eukaryota</taxon>
        <taxon>Viridiplantae</taxon>
        <taxon>Streptophyta</taxon>
        <taxon>Embryophyta</taxon>
        <taxon>Tracheophyta</taxon>
        <taxon>Spermatophyta</taxon>
        <taxon>Magnoliopsida</taxon>
        <taxon>Liliopsida</taxon>
        <taxon>Poales</taxon>
        <taxon>Poaceae</taxon>
        <taxon>PACMAD clade</taxon>
        <taxon>Panicoideae</taxon>
        <taxon>Panicodae</taxon>
        <taxon>Paniceae</taxon>
        <taxon>Panicinae</taxon>
        <taxon>Panicum</taxon>
        <taxon>Panicum sect. Hiantes</taxon>
    </lineage>
</organism>
<keyword evidence="4" id="KW-1185">Reference proteome</keyword>
<feature type="region of interest" description="Disordered" evidence="1">
    <location>
        <begin position="158"/>
        <end position="241"/>
    </location>
</feature>
<evidence type="ECO:0000313" key="4">
    <source>
        <dbReference type="Proteomes" id="UP000823388"/>
    </source>
</evidence>
<dbReference type="Pfam" id="PF13976">
    <property type="entry name" value="gag_pre-integrs"/>
    <property type="match status" value="1"/>
</dbReference>
<feature type="compositionally biased region" description="Low complexity" evidence="1">
    <location>
        <begin position="356"/>
        <end position="366"/>
    </location>
</feature>
<accession>A0A8T0WXT6</accession>
<dbReference type="AlphaFoldDB" id="A0A8T0WXT6"/>